<gene>
    <name evidence="8" type="ORF">psyc5s11_47650</name>
</gene>
<name>A0ABN6J5U8_9CLOT</name>
<dbReference type="PIRSF" id="PIRSF005536">
    <property type="entry name" value="Agal"/>
    <property type="match status" value="1"/>
</dbReference>
<evidence type="ECO:0000259" key="7">
    <source>
        <dbReference type="Pfam" id="PF16875"/>
    </source>
</evidence>
<keyword evidence="3 5" id="KW-0378">Hydrolase</keyword>
<dbReference type="Proteomes" id="UP000824633">
    <property type="component" value="Chromosome"/>
</dbReference>
<feature type="domain" description="Glycosyl hydrolase family 36 C-terminal" evidence="6">
    <location>
        <begin position="648"/>
        <end position="725"/>
    </location>
</feature>
<dbReference type="RefSeq" id="WP_224034946.1">
    <property type="nucleotide sequence ID" value="NZ_AP024849.1"/>
</dbReference>
<dbReference type="InterPro" id="IPR000111">
    <property type="entry name" value="Glyco_hydro_27/36_CS"/>
</dbReference>
<dbReference type="EC" id="3.2.1.22" evidence="2 5"/>
<evidence type="ECO:0000256" key="1">
    <source>
        <dbReference type="ARBA" id="ARBA00001255"/>
    </source>
</evidence>
<dbReference type="InterPro" id="IPR031704">
    <property type="entry name" value="Glyco_hydro_36_N"/>
</dbReference>
<dbReference type="PANTHER" id="PTHR43053:SF3">
    <property type="entry name" value="ALPHA-GALACTOSIDASE C-RELATED"/>
    <property type="match status" value="1"/>
</dbReference>
<dbReference type="Pfam" id="PF16874">
    <property type="entry name" value="Glyco_hydro_36C"/>
    <property type="match status" value="1"/>
</dbReference>
<evidence type="ECO:0000256" key="3">
    <source>
        <dbReference type="ARBA" id="ARBA00022801"/>
    </source>
</evidence>
<dbReference type="Gene3D" id="3.20.20.70">
    <property type="entry name" value="Aldolase class I"/>
    <property type="match status" value="1"/>
</dbReference>
<dbReference type="Gene3D" id="2.70.98.60">
    <property type="entry name" value="alpha-galactosidase from lactobacil brevis"/>
    <property type="match status" value="1"/>
</dbReference>
<dbReference type="PROSITE" id="PS00512">
    <property type="entry name" value="ALPHA_GALACTOSIDASE"/>
    <property type="match status" value="1"/>
</dbReference>
<dbReference type="InterPro" id="IPR013780">
    <property type="entry name" value="Glyco_hydro_b"/>
</dbReference>
<dbReference type="PANTHER" id="PTHR43053">
    <property type="entry name" value="GLYCOSIDASE FAMILY 31"/>
    <property type="match status" value="1"/>
</dbReference>
<sequence>MKIVYDSVQKTFHLQNKNISYVMKIIKDGYLVNVYFGKKINKYNESNSIAYYDRGFSPNPDPLDRTFSLDTIPSEYPAYGNGDFRVPAFQVEQKNGSRVTDLRYKSHNIYDGKKKLQGLPSTYVEDEAEAKTLEIVMEDKLIGLTVTLMYTIYIDFDVIARSVSLKNNGEEELNITRAMSASIDYRESNFELITLYGAHINEKNIARRKLVPGIQMVESCRGASSPEQAPFLALVRSDTSEDSGEVYSFNFVYSGNFTAQVQVDQFSNTRVIMGINPSDFSWLLQKGEEFQTPEVIMTYSSDGLNGMSRTYHKLYSTRLCRGTFRDKERPILINNWEATYFDFNADKIKEIAKSGKELGLELFVLDDGWFGTRDDDQSSLGDWIVDKNKLPNGLDDLVNDITNLGMQFGIWFEPEMISEDSDLYRNHPDWALHVPNRMCTVGRSQLVLDLSRKEVCDYIIDAVSNILSNSKITYVKWDMNRHMTDIWSEASEPKRQKETAHRYILGLYYILEALTTKFKHVLFEGCSSGGGRFDAGMIYYMPQTWTSDNSDAVCRLKIQYGTSLVYPPITMGAHVSTVPNHQVGRITPLETRAHVAMSGNFGYELNLMNISQEEKEMMKEQIALYKKIRHIIQFGDFYRILSPFDTNEAAWNFVSNDKTEFVGMYFKILSEPGSSIRTLKFKGLNPDCYYENLETKKVFGGDELMNVGITVNIVVKDFISKLWRFKKTSRME</sequence>
<dbReference type="InterPro" id="IPR050985">
    <property type="entry name" value="Alpha-glycosidase_related"/>
</dbReference>
<dbReference type="Gene3D" id="2.60.40.1180">
    <property type="entry name" value="Golgi alpha-mannosidase II"/>
    <property type="match status" value="1"/>
</dbReference>
<evidence type="ECO:0000313" key="8">
    <source>
        <dbReference type="EMBL" id="BCZ48698.1"/>
    </source>
</evidence>
<evidence type="ECO:0000313" key="9">
    <source>
        <dbReference type="Proteomes" id="UP000824633"/>
    </source>
</evidence>
<comment type="catalytic activity">
    <reaction evidence="1 5">
        <text>Hydrolysis of terminal, non-reducing alpha-D-galactose residues in alpha-D-galactosides, including galactose oligosaccharides, galactomannans and galactolipids.</text>
        <dbReference type="EC" id="3.2.1.22"/>
    </reaction>
</comment>
<dbReference type="InterPro" id="IPR017853">
    <property type="entry name" value="GH"/>
</dbReference>
<dbReference type="InterPro" id="IPR031705">
    <property type="entry name" value="Glyco_hydro_36_C"/>
</dbReference>
<organism evidence="8 9">
    <name type="scientific">Clostridium gelidum</name>
    <dbReference type="NCBI Taxonomy" id="704125"/>
    <lineage>
        <taxon>Bacteria</taxon>
        <taxon>Bacillati</taxon>
        <taxon>Bacillota</taxon>
        <taxon>Clostridia</taxon>
        <taxon>Eubacteriales</taxon>
        <taxon>Clostridiaceae</taxon>
        <taxon>Clostridium</taxon>
    </lineage>
</organism>
<accession>A0ABN6J5U8</accession>
<keyword evidence="4 5" id="KW-0326">Glycosidase</keyword>
<dbReference type="EMBL" id="AP024849">
    <property type="protein sequence ID" value="BCZ48698.1"/>
    <property type="molecule type" value="Genomic_DNA"/>
</dbReference>
<evidence type="ECO:0000259" key="6">
    <source>
        <dbReference type="Pfam" id="PF16874"/>
    </source>
</evidence>
<evidence type="ECO:0000256" key="5">
    <source>
        <dbReference type="PIRNR" id="PIRNR005536"/>
    </source>
</evidence>
<dbReference type="InterPro" id="IPR002252">
    <property type="entry name" value="Glyco_hydro_36"/>
</dbReference>
<comment type="similarity">
    <text evidence="5">Belongs to the glycosyl hydrolase.</text>
</comment>
<proteinExistence type="inferred from homology"/>
<feature type="domain" description="Glycosyl hydrolase family 36 N-terminal" evidence="7">
    <location>
        <begin position="29"/>
        <end position="285"/>
    </location>
</feature>
<dbReference type="InterPro" id="IPR038417">
    <property type="entry name" value="Alpga-gal_N_sf"/>
</dbReference>
<keyword evidence="9" id="KW-1185">Reference proteome</keyword>
<dbReference type="PRINTS" id="PR00743">
    <property type="entry name" value="GLHYDRLASE36"/>
</dbReference>
<dbReference type="Pfam" id="PF16875">
    <property type="entry name" value="Glyco_hydro_36N"/>
    <property type="match status" value="1"/>
</dbReference>
<reference evidence="9" key="1">
    <citation type="submission" date="2021-07" db="EMBL/GenBank/DDBJ databases">
        <title>Complete genome sequencing of a Clostridium isolate.</title>
        <authorList>
            <person name="Ueki A."/>
            <person name="Tonouchi A."/>
        </authorList>
    </citation>
    <scope>NUCLEOTIDE SEQUENCE [LARGE SCALE GENOMIC DNA]</scope>
    <source>
        <strain evidence="9">C5S11</strain>
    </source>
</reference>
<dbReference type="CDD" id="cd14791">
    <property type="entry name" value="GH36"/>
    <property type="match status" value="1"/>
</dbReference>
<protein>
    <recommendedName>
        <fullName evidence="2 5">Alpha-galactosidase</fullName>
        <ecNumber evidence="2 5">3.2.1.22</ecNumber>
    </recommendedName>
</protein>
<dbReference type="Pfam" id="PF02065">
    <property type="entry name" value="Melibiase"/>
    <property type="match status" value="1"/>
</dbReference>
<evidence type="ECO:0000256" key="4">
    <source>
        <dbReference type="ARBA" id="ARBA00023295"/>
    </source>
</evidence>
<dbReference type="InterPro" id="IPR013785">
    <property type="entry name" value="Aldolase_TIM"/>
</dbReference>
<dbReference type="SUPFAM" id="SSF51445">
    <property type="entry name" value="(Trans)glycosidases"/>
    <property type="match status" value="1"/>
</dbReference>
<evidence type="ECO:0000256" key="2">
    <source>
        <dbReference type="ARBA" id="ARBA00012755"/>
    </source>
</evidence>